<accession>A0A087DU63</accession>
<dbReference type="RefSeq" id="WP_024463667.1">
    <property type="nucleotide sequence ID" value="NZ_CP062939.1"/>
</dbReference>
<protein>
    <recommendedName>
        <fullName evidence="3">Transcriptional regulator, AbiEi antitoxin, Type IV TA system</fullName>
    </recommendedName>
</protein>
<dbReference type="OrthoDB" id="3235173at2"/>
<organism evidence="1 2">
    <name type="scientific">Bifidobacterium subtile</name>
    <dbReference type="NCBI Taxonomy" id="77635"/>
    <lineage>
        <taxon>Bacteria</taxon>
        <taxon>Bacillati</taxon>
        <taxon>Actinomycetota</taxon>
        <taxon>Actinomycetes</taxon>
        <taxon>Bifidobacteriales</taxon>
        <taxon>Bifidobacteriaceae</taxon>
        <taxon>Bifidobacterium</taxon>
    </lineage>
</organism>
<name>A0A087DU63_9BIFI</name>
<evidence type="ECO:0008006" key="3">
    <source>
        <dbReference type="Google" id="ProtNLM"/>
    </source>
</evidence>
<proteinExistence type="predicted"/>
<comment type="caution">
    <text evidence="1">The sequence shown here is derived from an EMBL/GenBank/DDBJ whole genome shotgun (WGS) entry which is preliminary data.</text>
</comment>
<dbReference type="AlphaFoldDB" id="A0A087DU63"/>
<dbReference type="NCBIfam" id="NF047376">
    <property type="entry name" value="TAA_AbiEi"/>
    <property type="match status" value="1"/>
</dbReference>
<evidence type="ECO:0000313" key="1">
    <source>
        <dbReference type="EMBL" id="KFI99063.1"/>
    </source>
</evidence>
<dbReference type="STRING" id="77635.BISU_2265"/>
<keyword evidence="2" id="KW-1185">Reference proteome</keyword>
<sequence>MKTTQALKLLNQWDSTGRYVYLKRDLRKIIQEPQHTFDATISRLVQAGILERAAHGIYVYALSRHADGNTLDLIARNLRRGEITYESYESALSEFGVISQNLIDRRTYATTGKSGEYHTSYGVAELTHTKLSPAQILPGLIHITGRGVPMATKQLAYQNLKATRRNLSLIDYEELAAHA</sequence>
<dbReference type="eggNOG" id="COG5340">
    <property type="taxonomic scope" value="Bacteria"/>
</dbReference>
<evidence type="ECO:0000313" key="2">
    <source>
        <dbReference type="Proteomes" id="UP000029055"/>
    </source>
</evidence>
<dbReference type="InterPro" id="IPR059220">
    <property type="entry name" value="AbiEi"/>
</dbReference>
<dbReference type="Proteomes" id="UP000029055">
    <property type="component" value="Unassembled WGS sequence"/>
</dbReference>
<dbReference type="EMBL" id="JGZR01000016">
    <property type="protein sequence ID" value="KFI99063.1"/>
    <property type="molecule type" value="Genomic_DNA"/>
</dbReference>
<reference evidence="1 2" key="1">
    <citation type="submission" date="2014-03" db="EMBL/GenBank/DDBJ databases">
        <title>Genomics of Bifidobacteria.</title>
        <authorList>
            <person name="Ventura M."/>
            <person name="Milani C."/>
            <person name="Lugli G.A."/>
        </authorList>
    </citation>
    <scope>NUCLEOTIDE SEQUENCE [LARGE SCALE GENOMIC DNA]</scope>
    <source>
        <strain evidence="1 2">LMG 11597</strain>
    </source>
</reference>
<gene>
    <name evidence="1" type="ORF">BISU_2265</name>
</gene>